<dbReference type="InterPro" id="IPR000836">
    <property type="entry name" value="PRTase_dom"/>
</dbReference>
<dbReference type="InterPro" id="IPR023031">
    <property type="entry name" value="OPRT"/>
</dbReference>
<evidence type="ECO:0000313" key="10">
    <source>
        <dbReference type="EMBL" id="KZS97311.1"/>
    </source>
</evidence>
<dbReference type="PANTHER" id="PTHR46683">
    <property type="entry name" value="OROTATE PHOSPHORIBOSYLTRANSFERASE 1-RELATED"/>
    <property type="match status" value="1"/>
</dbReference>
<comment type="function">
    <text evidence="1">Catalyzes the transfer of a ribosyl phosphate group from 5-phosphoribose 1-diphosphate to orotate, leading to the formation of orotidine monophosphate (OMP).</text>
</comment>
<dbReference type="Pfam" id="PF00156">
    <property type="entry name" value="Pribosyltran"/>
    <property type="match status" value="1"/>
</dbReference>
<evidence type="ECO:0000256" key="6">
    <source>
        <dbReference type="ARBA" id="ARBA00022676"/>
    </source>
</evidence>
<dbReference type="NCBIfam" id="TIGR00336">
    <property type="entry name" value="pyrE"/>
    <property type="match status" value="1"/>
</dbReference>
<dbReference type="UniPathway" id="UPA00070">
    <property type="reaction ID" value="UER00119"/>
</dbReference>
<dbReference type="EC" id="2.4.2.10" evidence="5"/>
<dbReference type="GO" id="GO:0004588">
    <property type="term" value="F:orotate phosphoribosyltransferase activity"/>
    <property type="evidence" value="ECO:0007669"/>
    <property type="project" value="UniProtKB-EC"/>
</dbReference>
<dbReference type="GO" id="GO:0044205">
    <property type="term" value="P:'de novo' UMP biosynthetic process"/>
    <property type="evidence" value="ECO:0007669"/>
    <property type="project" value="UniProtKB-UniPathway"/>
</dbReference>
<comment type="similarity">
    <text evidence="3">Belongs to the purine/pyrimidine phosphoribosyltransferase family. PyrE subfamily.</text>
</comment>
<dbReference type="InterPro" id="IPR004467">
    <property type="entry name" value="Or_phspho_trans_dom"/>
</dbReference>
<protein>
    <recommendedName>
        <fullName evidence="5">orotate phosphoribosyltransferase</fullName>
        <ecNumber evidence="5">2.4.2.10</ecNumber>
    </recommendedName>
</protein>
<dbReference type="EMBL" id="KV419397">
    <property type="protein sequence ID" value="KZS97311.1"/>
    <property type="molecule type" value="Genomic_DNA"/>
</dbReference>
<dbReference type="Gene3D" id="3.40.50.2020">
    <property type="match status" value="1"/>
</dbReference>
<dbReference type="CDD" id="cd06223">
    <property type="entry name" value="PRTases_typeI"/>
    <property type="match status" value="1"/>
</dbReference>
<evidence type="ECO:0000256" key="3">
    <source>
        <dbReference type="ARBA" id="ARBA00006340"/>
    </source>
</evidence>
<dbReference type="GO" id="GO:0005737">
    <property type="term" value="C:cytoplasm"/>
    <property type="evidence" value="ECO:0007669"/>
    <property type="project" value="TreeGrafter"/>
</dbReference>
<evidence type="ECO:0000259" key="9">
    <source>
        <dbReference type="Pfam" id="PF00156"/>
    </source>
</evidence>
<evidence type="ECO:0000256" key="7">
    <source>
        <dbReference type="ARBA" id="ARBA00022679"/>
    </source>
</evidence>
<evidence type="ECO:0000256" key="4">
    <source>
        <dbReference type="ARBA" id="ARBA00011738"/>
    </source>
</evidence>
<keyword evidence="7 10" id="KW-0808">Transferase</keyword>
<reference evidence="10 11" key="1">
    <citation type="journal article" date="2016" name="Mol. Biol. Evol.">
        <title>Comparative Genomics of Early-Diverging Mushroom-Forming Fungi Provides Insights into the Origins of Lignocellulose Decay Capabilities.</title>
        <authorList>
            <person name="Nagy L.G."/>
            <person name="Riley R."/>
            <person name="Tritt A."/>
            <person name="Adam C."/>
            <person name="Daum C."/>
            <person name="Floudas D."/>
            <person name="Sun H."/>
            <person name="Yadav J.S."/>
            <person name="Pangilinan J."/>
            <person name="Larsson K.H."/>
            <person name="Matsuura K."/>
            <person name="Barry K."/>
            <person name="Labutti K."/>
            <person name="Kuo R."/>
            <person name="Ohm R.A."/>
            <person name="Bhattacharya S.S."/>
            <person name="Shirouzu T."/>
            <person name="Yoshinaga Y."/>
            <person name="Martin F.M."/>
            <person name="Grigoriev I.V."/>
            <person name="Hibbett D.S."/>
        </authorList>
    </citation>
    <scope>NUCLEOTIDE SEQUENCE [LARGE SCALE GENOMIC DNA]</scope>
    <source>
        <strain evidence="10 11">HHB9708</strain>
    </source>
</reference>
<evidence type="ECO:0000256" key="5">
    <source>
        <dbReference type="ARBA" id="ARBA00011971"/>
    </source>
</evidence>
<comment type="pathway">
    <text evidence="2">Pyrimidine metabolism; UMP biosynthesis via de novo pathway; UMP from orotate: step 1/2.</text>
</comment>
<dbReference type="HAMAP" id="MF_01208">
    <property type="entry name" value="PyrE"/>
    <property type="match status" value="1"/>
</dbReference>
<keyword evidence="11" id="KW-1185">Reference proteome</keyword>
<dbReference type="InterPro" id="IPR029057">
    <property type="entry name" value="PRTase-like"/>
</dbReference>
<evidence type="ECO:0000256" key="1">
    <source>
        <dbReference type="ARBA" id="ARBA00003769"/>
    </source>
</evidence>
<dbReference type="SUPFAM" id="SSF53271">
    <property type="entry name" value="PRTase-like"/>
    <property type="match status" value="1"/>
</dbReference>
<evidence type="ECO:0000313" key="11">
    <source>
        <dbReference type="Proteomes" id="UP000076722"/>
    </source>
</evidence>
<dbReference type="Proteomes" id="UP000076722">
    <property type="component" value="Unassembled WGS sequence"/>
</dbReference>
<evidence type="ECO:0000256" key="2">
    <source>
        <dbReference type="ARBA" id="ARBA00004889"/>
    </source>
</evidence>
<accession>A0A164YWQ8</accession>
<sequence length="238" mass="25754">MSSTELEPYQKDLIEASLEAGALQFGAFTLKSGRISPYFFNAGLLASGPLLNSLATAYAAIIAREFTTPSSTSSASSSTPPVPQFDILFGPAYKGISLAACTALVLHRDHNIGIGYAYDRKEAKDHGEGGRMVGTPVKGKRVLILDDVMTAGTAVRGSLDMIRKEGGEVVGVVMCLEREEVGPSGASTRVEVEKLIGREKCFASIFKMRDLMGWVEKTGTQEQVRAMKEYWEKYGVKE</sequence>
<name>A0A164YWQ8_9AGAM</name>
<evidence type="ECO:0000256" key="8">
    <source>
        <dbReference type="ARBA" id="ARBA00022975"/>
    </source>
</evidence>
<gene>
    <name evidence="10" type="ORF">SISNIDRAFT_450106</name>
</gene>
<dbReference type="OrthoDB" id="5553476at2759"/>
<keyword evidence="8" id="KW-0665">Pyrimidine biosynthesis</keyword>
<keyword evidence="6 10" id="KW-0328">Glycosyltransferase</keyword>
<dbReference type="PANTHER" id="PTHR46683:SF1">
    <property type="entry name" value="OROTATE PHOSPHORIBOSYLTRANSFERASE 1-RELATED"/>
    <property type="match status" value="1"/>
</dbReference>
<dbReference type="AlphaFoldDB" id="A0A164YWQ8"/>
<dbReference type="GO" id="GO:0046132">
    <property type="term" value="P:pyrimidine ribonucleoside biosynthetic process"/>
    <property type="evidence" value="ECO:0007669"/>
    <property type="project" value="TreeGrafter"/>
</dbReference>
<feature type="domain" description="Phosphoribosyltransferase" evidence="9">
    <location>
        <begin position="85"/>
        <end position="178"/>
    </location>
</feature>
<dbReference type="GO" id="GO:0006207">
    <property type="term" value="P:'de novo' pyrimidine nucleobase biosynthetic process"/>
    <property type="evidence" value="ECO:0007669"/>
    <property type="project" value="TreeGrafter"/>
</dbReference>
<dbReference type="STRING" id="1314777.A0A164YWQ8"/>
<comment type="subunit">
    <text evidence="4">Homodimer.</text>
</comment>
<proteinExistence type="inferred from homology"/>
<organism evidence="10 11">
    <name type="scientific">Sistotremastrum niveocremeum HHB9708</name>
    <dbReference type="NCBI Taxonomy" id="1314777"/>
    <lineage>
        <taxon>Eukaryota</taxon>
        <taxon>Fungi</taxon>
        <taxon>Dikarya</taxon>
        <taxon>Basidiomycota</taxon>
        <taxon>Agaricomycotina</taxon>
        <taxon>Agaricomycetes</taxon>
        <taxon>Sistotremastrales</taxon>
        <taxon>Sistotremastraceae</taxon>
        <taxon>Sertulicium</taxon>
        <taxon>Sertulicium niveocremeum</taxon>
    </lineage>
</organism>